<dbReference type="InterPro" id="IPR003661">
    <property type="entry name" value="HisK_dim/P_dom"/>
</dbReference>
<dbReference type="SUPFAM" id="SSF55874">
    <property type="entry name" value="ATPase domain of HSP90 chaperone/DNA topoisomerase II/histidine kinase"/>
    <property type="match status" value="1"/>
</dbReference>
<evidence type="ECO:0000256" key="3">
    <source>
        <dbReference type="ARBA" id="ARBA00022553"/>
    </source>
</evidence>
<dbReference type="Gene3D" id="1.10.287.130">
    <property type="match status" value="1"/>
</dbReference>
<dbReference type="EC" id="2.7.13.3" evidence="2"/>
<dbReference type="InterPro" id="IPR003594">
    <property type="entry name" value="HATPase_dom"/>
</dbReference>
<feature type="domain" description="Histidine kinase" evidence="4">
    <location>
        <begin position="188"/>
        <end position="401"/>
    </location>
</feature>
<keyword evidence="3" id="KW-0597">Phosphoprotein</keyword>
<dbReference type="Pfam" id="PF00512">
    <property type="entry name" value="HisKA"/>
    <property type="match status" value="1"/>
</dbReference>
<dbReference type="InterPro" id="IPR004358">
    <property type="entry name" value="Sig_transdc_His_kin-like_C"/>
</dbReference>
<dbReference type="Pfam" id="PF02518">
    <property type="entry name" value="HATPase_c"/>
    <property type="match status" value="1"/>
</dbReference>
<dbReference type="InterPro" id="IPR003018">
    <property type="entry name" value="GAF"/>
</dbReference>
<dbReference type="SUPFAM" id="SSF47384">
    <property type="entry name" value="Homodimeric domain of signal transducing histidine kinase"/>
    <property type="match status" value="1"/>
</dbReference>
<evidence type="ECO:0000259" key="4">
    <source>
        <dbReference type="PROSITE" id="PS50109"/>
    </source>
</evidence>
<dbReference type="Pfam" id="PF01590">
    <property type="entry name" value="GAF"/>
    <property type="match status" value="1"/>
</dbReference>
<dbReference type="SMART" id="SM00387">
    <property type="entry name" value="HATPase_c"/>
    <property type="match status" value="1"/>
</dbReference>
<dbReference type="AlphaFoldDB" id="A0A2S7WVW3"/>
<dbReference type="Proteomes" id="UP000239068">
    <property type="component" value="Unassembled WGS sequence"/>
</dbReference>
<dbReference type="EMBL" id="MSCM01000001">
    <property type="protein sequence ID" value="PQJ81626.1"/>
    <property type="molecule type" value="Genomic_DNA"/>
</dbReference>
<dbReference type="PANTHER" id="PTHR43102:SF2">
    <property type="entry name" value="GAF DOMAIN-CONTAINING PROTEIN"/>
    <property type="match status" value="1"/>
</dbReference>
<keyword evidence="5" id="KW-0418">Kinase</keyword>
<dbReference type="RefSeq" id="WP_105020198.1">
    <property type="nucleotide sequence ID" value="NZ_MSCM01000001.1"/>
</dbReference>
<dbReference type="SUPFAM" id="SSF55781">
    <property type="entry name" value="GAF domain-like"/>
    <property type="match status" value="1"/>
</dbReference>
<dbReference type="SMART" id="SM00065">
    <property type="entry name" value="GAF"/>
    <property type="match status" value="1"/>
</dbReference>
<dbReference type="PROSITE" id="PS50109">
    <property type="entry name" value="HIS_KIN"/>
    <property type="match status" value="1"/>
</dbReference>
<comment type="caution">
    <text evidence="5">The sequence shown here is derived from an EMBL/GenBank/DDBJ whole genome shotgun (WGS) entry which is preliminary data.</text>
</comment>
<gene>
    <name evidence="5" type="ORF">BTO16_03160</name>
</gene>
<dbReference type="SMART" id="SM00388">
    <property type="entry name" value="HisKA"/>
    <property type="match status" value="1"/>
</dbReference>
<keyword evidence="6" id="KW-1185">Reference proteome</keyword>
<dbReference type="InterPro" id="IPR029016">
    <property type="entry name" value="GAF-like_dom_sf"/>
</dbReference>
<dbReference type="GO" id="GO:0000155">
    <property type="term" value="F:phosphorelay sensor kinase activity"/>
    <property type="evidence" value="ECO:0007669"/>
    <property type="project" value="InterPro"/>
</dbReference>
<proteinExistence type="predicted"/>
<comment type="catalytic activity">
    <reaction evidence="1">
        <text>ATP + protein L-histidine = ADP + protein N-phospho-L-histidine.</text>
        <dbReference type="EC" id="2.7.13.3"/>
    </reaction>
</comment>
<evidence type="ECO:0000313" key="5">
    <source>
        <dbReference type="EMBL" id="PQJ81626.1"/>
    </source>
</evidence>
<protein>
    <recommendedName>
        <fullName evidence="2">histidine kinase</fullName>
        <ecNumber evidence="2">2.7.13.3</ecNumber>
    </recommendedName>
</protein>
<evidence type="ECO:0000313" key="6">
    <source>
        <dbReference type="Proteomes" id="UP000239068"/>
    </source>
</evidence>
<dbReference type="OrthoDB" id="9811889at2"/>
<dbReference type="PRINTS" id="PR00344">
    <property type="entry name" value="BCTRLSENSOR"/>
</dbReference>
<dbReference type="CDD" id="cd00082">
    <property type="entry name" value="HisKA"/>
    <property type="match status" value="1"/>
</dbReference>
<dbReference type="InterPro" id="IPR036097">
    <property type="entry name" value="HisK_dim/P_sf"/>
</dbReference>
<organism evidence="5 6">
    <name type="scientific">Polaribacter glomeratus</name>
    <dbReference type="NCBI Taxonomy" id="102"/>
    <lineage>
        <taxon>Bacteria</taxon>
        <taxon>Pseudomonadati</taxon>
        <taxon>Bacteroidota</taxon>
        <taxon>Flavobacteriia</taxon>
        <taxon>Flavobacteriales</taxon>
        <taxon>Flavobacteriaceae</taxon>
    </lineage>
</organism>
<dbReference type="Gene3D" id="3.30.450.40">
    <property type="match status" value="1"/>
</dbReference>
<dbReference type="InterPro" id="IPR036890">
    <property type="entry name" value="HATPase_C_sf"/>
</dbReference>
<evidence type="ECO:0000256" key="2">
    <source>
        <dbReference type="ARBA" id="ARBA00012438"/>
    </source>
</evidence>
<accession>A0A2S7WVW3</accession>
<dbReference type="Gene3D" id="3.30.565.10">
    <property type="entry name" value="Histidine kinase-like ATPase, C-terminal domain"/>
    <property type="match status" value="1"/>
</dbReference>
<keyword evidence="5" id="KW-0808">Transferase</keyword>
<sequence>MKPAEIPQNEKERLKVLKNYNILDTLPEEEYDAITKIASGICETPIALVTIVDENRQWFKSKRGINASETSRDIAFCAHTILNPDELFIVNDATKDGRFFDNPLTTEDTKVVFYAGAPLNSSEGYPLGTLCVIDNKPKVLSENQKESLLLLSKQVVRLFELRKKNNELIDSNRKVKKLNEQLNNFAYRLTHDLKSPINGIHFLLNVLKEDHIQLFKNTDAEEHINLISNRIIYIDNLINDILNYSKVTSENIVYEDLNIKELLDRIIINIDFEKRLVLDSENLDLQIFSSKIGLLQVFQNLISNSRKFSDEKKAIITVSFKEDLHKYHFTYQDNGPGIEEQYWAKVFAIFETLGDASNDNTGIGLATVKAIVKRLGGKISLKKREDGKKGVCFYFYIQKRKSHQLLKD</sequence>
<name>A0A2S7WVW3_9FLAO</name>
<reference evidence="5 6" key="1">
    <citation type="submission" date="2016-12" db="EMBL/GenBank/DDBJ databases">
        <title>Trade-off between light-utilization and light-protection in marine flavobacteria.</title>
        <authorList>
            <person name="Kumagai Y."/>
            <person name="Yoshizawa S."/>
            <person name="Kogure K."/>
            <person name="Iwasaki W."/>
        </authorList>
    </citation>
    <scope>NUCLEOTIDE SEQUENCE [LARGE SCALE GENOMIC DNA]</scope>
    <source>
        <strain evidence="5 6">ATCC 43844</strain>
    </source>
</reference>
<evidence type="ECO:0000256" key="1">
    <source>
        <dbReference type="ARBA" id="ARBA00000085"/>
    </source>
</evidence>
<dbReference type="PANTHER" id="PTHR43102">
    <property type="entry name" value="SLR1143 PROTEIN"/>
    <property type="match status" value="1"/>
</dbReference>
<dbReference type="InterPro" id="IPR005467">
    <property type="entry name" value="His_kinase_dom"/>
</dbReference>